<dbReference type="EMBL" id="CP048649">
    <property type="protein sequence ID" value="QIB68570.1"/>
    <property type="molecule type" value="Genomic_DNA"/>
</dbReference>
<accession>A0A858BUF4</accession>
<evidence type="ECO:0000259" key="1">
    <source>
        <dbReference type="Pfam" id="PF06970"/>
    </source>
</evidence>
<dbReference type="InterPro" id="IPR010724">
    <property type="entry name" value="RepA_N"/>
</dbReference>
<dbReference type="Pfam" id="PF06970">
    <property type="entry name" value="RepA_N"/>
    <property type="match status" value="1"/>
</dbReference>
<reference evidence="2 3" key="1">
    <citation type="submission" date="2020-02" db="EMBL/GenBank/DDBJ databases">
        <authorList>
            <person name="Kim Y.B."/>
            <person name="Roh S.W."/>
        </authorList>
    </citation>
    <scope>NUCLEOTIDE SEQUENCE [LARGE SCALE GENOMIC DNA]</scope>
    <source>
        <strain evidence="2 3">DSM 103574</strain>
    </source>
</reference>
<dbReference type="Proteomes" id="UP000466848">
    <property type="component" value="Chromosome"/>
</dbReference>
<proteinExistence type="predicted"/>
<feature type="domain" description="Replication initiator A N-terminal" evidence="1">
    <location>
        <begin position="18"/>
        <end position="93"/>
    </location>
</feature>
<dbReference type="AlphaFoldDB" id="A0A858BUF4"/>
<evidence type="ECO:0000313" key="2">
    <source>
        <dbReference type="EMBL" id="QIB68570.1"/>
    </source>
</evidence>
<evidence type="ECO:0000313" key="3">
    <source>
        <dbReference type="Proteomes" id="UP000466848"/>
    </source>
</evidence>
<organism evidence="2 3">
    <name type="scientific">Aminipila butyrica</name>
    <dbReference type="NCBI Taxonomy" id="433296"/>
    <lineage>
        <taxon>Bacteria</taxon>
        <taxon>Bacillati</taxon>
        <taxon>Bacillota</taxon>
        <taxon>Clostridia</taxon>
        <taxon>Peptostreptococcales</taxon>
        <taxon>Anaerovoracaceae</taxon>
        <taxon>Aminipila</taxon>
    </lineage>
</organism>
<gene>
    <name evidence="2" type="ORF">Ami103574_04190</name>
</gene>
<sequence>MEKLNLGYINPRALRGYNFYMIPKMIVIHQAFNGIGYGSKLLYGIILSKASLSAQNDDFIDGDGNLYVIYTVEQIMADLNCSGGTAVKMLKQLESVGLIIKKKVGQGSPNKILINMEMLDKYWEKGGDDDCQKPKGIIG</sequence>
<dbReference type="RefSeq" id="WP_163065433.1">
    <property type="nucleotide sequence ID" value="NZ_CP048649.1"/>
</dbReference>
<name>A0A858BUF4_9FIRM</name>
<dbReference type="SUPFAM" id="SSF46785">
    <property type="entry name" value="Winged helix' DNA-binding domain"/>
    <property type="match status" value="1"/>
</dbReference>
<protein>
    <recommendedName>
        <fullName evidence="1">Replication initiator A N-terminal domain-containing protein</fullName>
    </recommendedName>
</protein>
<dbReference type="InterPro" id="IPR036390">
    <property type="entry name" value="WH_DNA-bd_sf"/>
</dbReference>
<dbReference type="KEGG" id="abut:Ami103574_04190"/>
<keyword evidence="3" id="KW-1185">Reference proteome</keyword>